<reference evidence="1 2" key="2">
    <citation type="journal article" date="2012" name="Eukaryot. Cell">
        <title>Genome update of Botrytis cinerea strains B05.10 and T4.</title>
        <authorList>
            <person name="Staats M."/>
            <person name="van Kan J.A."/>
        </authorList>
    </citation>
    <scope>NUCLEOTIDE SEQUENCE [LARGE SCALE GENOMIC DNA]</scope>
    <source>
        <strain evidence="1 2">B05.10</strain>
    </source>
</reference>
<dbReference type="OrthoDB" id="10442189at2759"/>
<protein>
    <submittedName>
        <fullName evidence="1">Uncharacterized protein</fullName>
    </submittedName>
</protein>
<dbReference type="AlphaFoldDB" id="A0A384JRQ9"/>
<dbReference type="RefSeq" id="XP_024550723.1">
    <property type="nucleotide sequence ID" value="XM_024694930.1"/>
</dbReference>
<dbReference type="KEGG" id="bfu:BCIN_09g01490"/>
<dbReference type="GeneID" id="36394475"/>
<reference evidence="1 2" key="3">
    <citation type="journal article" date="2017" name="Mol. Plant Pathol.">
        <title>A gapless genome sequence of the fungus Botrytis cinerea.</title>
        <authorList>
            <person name="Van Kan J.A."/>
            <person name="Stassen J.H."/>
            <person name="Mosbach A."/>
            <person name="Van Der Lee T.A."/>
            <person name="Faino L."/>
            <person name="Farmer A.D."/>
            <person name="Papasotiriou D.G."/>
            <person name="Zhou S."/>
            <person name="Seidl M.F."/>
            <person name="Cottam E."/>
            <person name="Edel D."/>
            <person name="Hahn M."/>
            <person name="Schwartz D.C."/>
            <person name="Dietrich R.A."/>
            <person name="Widdison S."/>
            <person name="Scalliet G."/>
        </authorList>
    </citation>
    <scope>NUCLEOTIDE SEQUENCE [LARGE SCALE GENOMIC DNA]</scope>
    <source>
        <strain evidence="1 2">B05.10</strain>
    </source>
</reference>
<accession>A0A384JRQ9</accession>
<keyword evidence="2" id="KW-1185">Reference proteome</keyword>
<name>A0A384JRQ9_BOTFB</name>
<dbReference type="VEuPathDB" id="FungiDB:Bcin09g01490"/>
<reference evidence="1 2" key="1">
    <citation type="journal article" date="2011" name="PLoS Genet.">
        <title>Genomic analysis of the necrotrophic fungal pathogens Sclerotinia sclerotiorum and Botrytis cinerea.</title>
        <authorList>
            <person name="Amselem J."/>
            <person name="Cuomo C.A."/>
            <person name="van Kan J.A."/>
            <person name="Viaud M."/>
            <person name="Benito E.P."/>
            <person name="Couloux A."/>
            <person name="Coutinho P.M."/>
            <person name="de Vries R.P."/>
            <person name="Dyer P.S."/>
            <person name="Fillinger S."/>
            <person name="Fournier E."/>
            <person name="Gout L."/>
            <person name="Hahn M."/>
            <person name="Kohn L."/>
            <person name="Lapalu N."/>
            <person name="Plummer K.M."/>
            <person name="Pradier J.M."/>
            <person name="Quevillon E."/>
            <person name="Sharon A."/>
            <person name="Simon A."/>
            <person name="ten Have A."/>
            <person name="Tudzynski B."/>
            <person name="Tudzynski P."/>
            <person name="Wincker P."/>
            <person name="Andrew M."/>
            <person name="Anthouard V."/>
            <person name="Beever R.E."/>
            <person name="Beffa R."/>
            <person name="Benoit I."/>
            <person name="Bouzid O."/>
            <person name="Brault B."/>
            <person name="Chen Z."/>
            <person name="Choquer M."/>
            <person name="Collemare J."/>
            <person name="Cotton P."/>
            <person name="Danchin E.G."/>
            <person name="Da Silva C."/>
            <person name="Gautier A."/>
            <person name="Giraud C."/>
            <person name="Giraud T."/>
            <person name="Gonzalez C."/>
            <person name="Grossetete S."/>
            <person name="Guldener U."/>
            <person name="Henrissat B."/>
            <person name="Howlett B.J."/>
            <person name="Kodira C."/>
            <person name="Kretschmer M."/>
            <person name="Lappartient A."/>
            <person name="Leroch M."/>
            <person name="Levis C."/>
            <person name="Mauceli E."/>
            <person name="Neuveglise C."/>
            <person name="Oeser B."/>
            <person name="Pearson M."/>
            <person name="Poulain J."/>
            <person name="Poussereau N."/>
            <person name="Quesneville H."/>
            <person name="Rascle C."/>
            <person name="Schumacher J."/>
            <person name="Segurens B."/>
            <person name="Sexton A."/>
            <person name="Silva E."/>
            <person name="Sirven C."/>
            <person name="Soanes D.M."/>
            <person name="Talbot N.J."/>
            <person name="Templeton M."/>
            <person name="Yandava C."/>
            <person name="Yarden O."/>
            <person name="Zeng Q."/>
            <person name="Rollins J.A."/>
            <person name="Lebrun M.H."/>
            <person name="Dickman M."/>
        </authorList>
    </citation>
    <scope>NUCLEOTIDE SEQUENCE [LARGE SCALE GENOMIC DNA]</scope>
    <source>
        <strain evidence="1 2">B05.10</strain>
    </source>
</reference>
<dbReference type="Proteomes" id="UP000001798">
    <property type="component" value="Chromosome 9"/>
</dbReference>
<evidence type="ECO:0000313" key="2">
    <source>
        <dbReference type="Proteomes" id="UP000001798"/>
    </source>
</evidence>
<gene>
    <name evidence="1" type="ORF">BCIN_09g01490</name>
</gene>
<proteinExistence type="predicted"/>
<organism evidence="1 2">
    <name type="scientific">Botryotinia fuckeliana (strain B05.10)</name>
    <name type="common">Noble rot fungus</name>
    <name type="synonym">Botrytis cinerea</name>
    <dbReference type="NCBI Taxonomy" id="332648"/>
    <lineage>
        <taxon>Eukaryota</taxon>
        <taxon>Fungi</taxon>
        <taxon>Dikarya</taxon>
        <taxon>Ascomycota</taxon>
        <taxon>Pezizomycotina</taxon>
        <taxon>Leotiomycetes</taxon>
        <taxon>Helotiales</taxon>
        <taxon>Sclerotiniaceae</taxon>
        <taxon>Botrytis</taxon>
    </lineage>
</organism>
<sequence length="181" mass="21213">MVTRNLVLVERTQTFHRRVHSSRRIHTVLGSARSSTMLPTSHIHSLALRRTRQTFTKDLNFSIYWIFRANRIPFNECTCRQSAQLEFNPKDYAAGHEQQSVETCCSLFLMLQRAVVLDIEDMQLLIYKAMPWEWLERIIPYSCRRKEHPVSQNEITLISFLIPDYQSLSPSQNISSVLSLE</sequence>
<dbReference type="EMBL" id="CP009813">
    <property type="protein sequence ID" value="ATZ53276.1"/>
    <property type="molecule type" value="Genomic_DNA"/>
</dbReference>
<evidence type="ECO:0000313" key="1">
    <source>
        <dbReference type="EMBL" id="ATZ53276.1"/>
    </source>
</evidence>